<dbReference type="InterPro" id="IPR000629">
    <property type="entry name" value="RNA-helicase_DEAD-box_CS"/>
</dbReference>
<feature type="non-terminal residue" evidence="15">
    <location>
        <position position="1"/>
    </location>
</feature>
<evidence type="ECO:0000259" key="13">
    <source>
        <dbReference type="PROSITE" id="PS51192"/>
    </source>
</evidence>
<evidence type="ECO:0000313" key="16">
    <source>
        <dbReference type="EMBL" id="CAE8711874.1"/>
    </source>
</evidence>
<comment type="caution">
    <text evidence="15">The sequence shown here is derived from an EMBL/GenBank/DDBJ whole genome shotgun (WGS) entry which is preliminary data.</text>
</comment>
<dbReference type="PROSITE" id="PS00039">
    <property type="entry name" value="DEAD_ATP_HELICASE"/>
    <property type="match status" value="1"/>
</dbReference>
<keyword evidence="5" id="KW-0698">rRNA processing</keyword>
<evidence type="ECO:0000256" key="6">
    <source>
        <dbReference type="ARBA" id="ARBA00022741"/>
    </source>
</evidence>
<keyword evidence="4" id="KW-0690">Ribosome biogenesis</keyword>
<dbReference type="PROSITE" id="PS51192">
    <property type="entry name" value="HELICASE_ATP_BIND_1"/>
    <property type="match status" value="1"/>
</dbReference>
<proteinExistence type="inferred from homology"/>
<evidence type="ECO:0000256" key="9">
    <source>
        <dbReference type="ARBA" id="ARBA00022840"/>
    </source>
</evidence>
<dbReference type="SMART" id="SM00490">
    <property type="entry name" value="HELICc"/>
    <property type="match status" value="1"/>
</dbReference>
<evidence type="ECO:0000313" key="17">
    <source>
        <dbReference type="Proteomes" id="UP000654075"/>
    </source>
</evidence>
<organism evidence="15 17">
    <name type="scientific">Polarella glacialis</name>
    <name type="common">Dinoflagellate</name>
    <dbReference type="NCBI Taxonomy" id="89957"/>
    <lineage>
        <taxon>Eukaryota</taxon>
        <taxon>Sar</taxon>
        <taxon>Alveolata</taxon>
        <taxon>Dinophyceae</taxon>
        <taxon>Suessiales</taxon>
        <taxon>Suessiaceae</taxon>
        <taxon>Polarella</taxon>
    </lineage>
</organism>
<dbReference type="GO" id="GO:0005524">
    <property type="term" value="F:ATP binding"/>
    <property type="evidence" value="ECO:0007669"/>
    <property type="project" value="UniProtKB-KW"/>
</dbReference>
<dbReference type="OMA" id="YKAPAAM"/>
<dbReference type="InterPro" id="IPR027417">
    <property type="entry name" value="P-loop_NTPase"/>
</dbReference>
<name>A0A813GWZ0_POLGL</name>
<keyword evidence="6 12" id="KW-0547">Nucleotide-binding</keyword>
<dbReference type="InterPro" id="IPR011545">
    <property type="entry name" value="DEAD/DEAH_box_helicase_dom"/>
</dbReference>
<dbReference type="Gene3D" id="3.40.50.300">
    <property type="entry name" value="P-loop containing nucleotide triphosphate hydrolases"/>
    <property type="match status" value="2"/>
</dbReference>
<dbReference type="GO" id="GO:0003676">
    <property type="term" value="F:nucleic acid binding"/>
    <property type="evidence" value="ECO:0007669"/>
    <property type="project" value="InterPro"/>
</dbReference>
<comment type="subcellular location">
    <subcellularLocation>
        <location evidence="1">Nucleus</location>
        <location evidence="1">Nucleolus</location>
    </subcellularLocation>
</comment>
<evidence type="ECO:0000256" key="10">
    <source>
        <dbReference type="ARBA" id="ARBA00023242"/>
    </source>
</evidence>
<dbReference type="OrthoDB" id="196131at2759"/>
<evidence type="ECO:0000313" key="15">
    <source>
        <dbReference type="EMBL" id="CAE8629789.1"/>
    </source>
</evidence>
<dbReference type="PANTHER" id="PTHR47958">
    <property type="entry name" value="ATP-DEPENDENT RNA HELICASE DBP3"/>
    <property type="match status" value="1"/>
</dbReference>
<comment type="similarity">
    <text evidence="2">Belongs to the DEAD box helicase family. DDX5/DBP2 subfamily.</text>
</comment>
<dbReference type="SUPFAM" id="SSF52540">
    <property type="entry name" value="P-loop containing nucleoside triphosphate hydrolases"/>
    <property type="match status" value="1"/>
</dbReference>
<dbReference type="GO" id="GO:0003724">
    <property type="term" value="F:RNA helicase activity"/>
    <property type="evidence" value="ECO:0007669"/>
    <property type="project" value="UniProtKB-EC"/>
</dbReference>
<keyword evidence="8 12" id="KW-0347">Helicase</keyword>
<evidence type="ECO:0000256" key="2">
    <source>
        <dbReference type="ARBA" id="ARBA00009334"/>
    </source>
</evidence>
<keyword evidence="7 12" id="KW-0378">Hydrolase</keyword>
<accession>A0A813GWZ0</accession>
<evidence type="ECO:0000256" key="1">
    <source>
        <dbReference type="ARBA" id="ARBA00004604"/>
    </source>
</evidence>
<feature type="domain" description="Helicase ATP-binding" evidence="13">
    <location>
        <begin position="35"/>
        <end position="217"/>
    </location>
</feature>
<dbReference type="Pfam" id="PF00270">
    <property type="entry name" value="DEAD"/>
    <property type="match status" value="1"/>
</dbReference>
<dbReference type="EC" id="3.6.4.13" evidence="3"/>
<evidence type="ECO:0000256" key="12">
    <source>
        <dbReference type="RuleBase" id="RU000492"/>
    </source>
</evidence>
<dbReference type="Proteomes" id="UP000654075">
    <property type="component" value="Unassembled WGS sequence"/>
</dbReference>
<dbReference type="SMART" id="SM00487">
    <property type="entry name" value="DEXDc"/>
    <property type="match status" value="1"/>
</dbReference>
<reference evidence="15" key="1">
    <citation type="submission" date="2021-02" db="EMBL/GenBank/DDBJ databases">
        <authorList>
            <person name="Dougan E. K."/>
            <person name="Rhodes N."/>
            <person name="Thang M."/>
            <person name="Chan C."/>
        </authorList>
    </citation>
    <scope>NUCLEOTIDE SEQUENCE</scope>
</reference>
<dbReference type="PROSITE" id="PS51194">
    <property type="entry name" value="HELICASE_CTER"/>
    <property type="match status" value="1"/>
</dbReference>
<dbReference type="EMBL" id="CAJNNW010032235">
    <property type="protein sequence ID" value="CAE8711874.1"/>
    <property type="molecule type" value="Genomic_DNA"/>
</dbReference>
<dbReference type="Pfam" id="PF00271">
    <property type="entry name" value="Helicase_C"/>
    <property type="match status" value="1"/>
</dbReference>
<feature type="domain" description="Helicase C-terminal" evidence="14">
    <location>
        <begin position="230"/>
        <end position="394"/>
    </location>
</feature>
<dbReference type="GO" id="GO:0016787">
    <property type="term" value="F:hydrolase activity"/>
    <property type="evidence" value="ECO:0007669"/>
    <property type="project" value="UniProtKB-KW"/>
</dbReference>
<evidence type="ECO:0000256" key="8">
    <source>
        <dbReference type="ARBA" id="ARBA00022806"/>
    </source>
</evidence>
<evidence type="ECO:0000256" key="11">
    <source>
        <dbReference type="ARBA" id="ARBA00037449"/>
    </source>
</evidence>
<dbReference type="EMBL" id="CAJNNV010029715">
    <property type="protein sequence ID" value="CAE8629789.1"/>
    <property type="molecule type" value="Genomic_DNA"/>
</dbReference>
<dbReference type="CDD" id="cd18787">
    <property type="entry name" value="SF2_C_DEAD"/>
    <property type="match status" value="1"/>
</dbReference>
<keyword evidence="17" id="KW-1185">Reference proteome</keyword>
<gene>
    <name evidence="15" type="ORF">PGLA1383_LOCUS46210</name>
    <name evidence="16" type="ORF">PGLA2088_LOCUS36715</name>
</gene>
<protein>
    <recommendedName>
        <fullName evidence="3">RNA helicase</fullName>
        <ecNumber evidence="3">3.6.4.13</ecNumber>
    </recommendedName>
</protein>
<dbReference type="InterPro" id="IPR044742">
    <property type="entry name" value="DEAD/DEAH_RhlB"/>
</dbReference>
<dbReference type="InterPro" id="IPR001650">
    <property type="entry name" value="Helicase_C-like"/>
</dbReference>
<evidence type="ECO:0000256" key="7">
    <source>
        <dbReference type="ARBA" id="ARBA00022801"/>
    </source>
</evidence>
<keyword evidence="10" id="KW-0539">Nucleus</keyword>
<dbReference type="Proteomes" id="UP000626109">
    <property type="component" value="Unassembled WGS sequence"/>
</dbReference>
<comment type="function">
    <text evidence="11">ATP-dependent RNA helicase required for 60S ribosomal subunit synthesis. Involved in efficient pre-rRNA processing, predominantly at site A3, which is necessary for the normal formation of 25S and 5.8S rRNAs.</text>
</comment>
<dbReference type="CDD" id="cd00268">
    <property type="entry name" value="DEADc"/>
    <property type="match status" value="1"/>
</dbReference>
<evidence type="ECO:0000256" key="5">
    <source>
        <dbReference type="ARBA" id="ARBA00022552"/>
    </source>
</evidence>
<feature type="non-terminal residue" evidence="15">
    <location>
        <position position="417"/>
    </location>
</feature>
<keyword evidence="9 12" id="KW-0067">ATP-binding</keyword>
<dbReference type="InterPro" id="IPR014001">
    <property type="entry name" value="Helicase_ATP-bd"/>
</dbReference>
<evidence type="ECO:0000256" key="4">
    <source>
        <dbReference type="ARBA" id="ARBA00022517"/>
    </source>
</evidence>
<dbReference type="AlphaFoldDB" id="A0A813GWZ0"/>
<sequence length="417" mass="45696">TWDACSGPWKFPNGLMQFLMDAGFKCPTPVQAYTWPVLMKGLDVIGVAKTGSGKTLGYLLPGYIKVKRAEHDANIKLSCEHRNGPAMLVMAPTRELCQQIFEESDRFGKPAQIASVCIYGGAPKNQQQRQLYTGPQCVVATPGRMNDFLRDGSIKLGQCSYLVLDEADRMLDMGFEPQIEEMRRHLPQDRQTALYTATWPKEVRSVAARMTKDPTHIQVGSSDETTANSDITQHIVKVRNEADKMKFLENTIFPALQRTGGAGLIFVKTKKSAAGLHYTLSKAGAPIVCLHGDLDQSQRDNALWAFKNGKAKVLVATDVAQRGLDIKNVQFVVNYDPPSNMEDYVHRIGRTGRAGQKGDAYTCLYDNDTAMAKQIMTVFKKSGQEIPQDLVDLCNGGGFSGGLTGTWGGKYSGGDGG</sequence>
<evidence type="ECO:0000259" key="14">
    <source>
        <dbReference type="PROSITE" id="PS51194"/>
    </source>
</evidence>
<evidence type="ECO:0000256" key="3">
    <source>
        <dbReference type="ARBA" id="ARBA00012552"/>
    </source>
</evidence>